<dbReference type="AlphaFoldDB" id="A0A6N6RLF3"/>
<reference evidence="4 5" key="1">
    <citation type="submission" date="2019-09" db="EMBL/GenBank/DDBJ databases">
        <title>Genomes of family Cryomorphaceae.</title>
        <authorList>
            <person name="Bowman J.P."/>
        </authorList>
    </citation>
    <scope>NUCLEOTIDE SEQUENCE [LARGE SCALE GENOMIC DNA]</scope>
    <source>
        <strain evidence="4 5">LMG 25704</strain>
    </source>
</reference>
<dbReference type="Pfam" id="PF18990">
    <property type="entry name" value="DUF5723"/>
    <property type="match status" value="1"/>
</dbReference>
<dbReference type="RefSeq" id="WP_151665985.1">
    <property type="nucleotide sequence ID" value="NZ_WBVO01000001.1"/>
</dbReference>
<proteinExistence type="predicted"/>
<feature type="chain" id="PRO_5026832438" description="DUF5723 domain-containing protein" evidence="2">
    <location>
        <begin position="21"/>
        <end position="470"/>
    </location>
</feature>
<accession>A0A6N6RLF3</accession>
<evidence type="ECO:0000256" key="1">
    <source>
        <dbReference type="SAM" id="MobiDB-lite"/>
    </source>
</evidence>
<evidence type="ECO:0000313" key="4">
    <source>
        <dbReference type="EMBL" id="KAB2814405.1"/>
    </source>
</evidence>
<keyword evidence="2" id="KW-0732">Signal</keyword>
<feature type="signal peptide" evidence="2">
    <location>
        <begin position="1"/>
        <end position="20"/>
    </location>
</feature>
<dbReference type="InterPro" id="IPR043781">
    <property type="entry name" value="DUF5723"/>
</dbReference>
<dbReference type="EMBL" id="WBVO01000001">
    <property type="protein sequence ID" value="KAB2814405.1"/>
    <property type="molecule type" value="Genomic_DNA"/>
</dbReference>
<dbReference type="OrthoDB" id="975426at2"/>
<keyword evidence="5" id="KW-1185">Reference proteome</keyword>
<organism evidence="4 5">
    <name type="scientific">Phaeocystidibacter luteus</name>
    <dbReference type="NCBI Taxonomy" id="911197"/>
    <lineage>
        <taxon>Bacteria</taxon>
        <taxon>Pseudomonadati</taxon>
        <taxon>Bacteroidota</taxon>
        <taxon>Flavobacteriia</taxon>
        <taxon>Flavobacteriales</taxon>
        <taxon>Phaeocystidibacteraceae</taxon>
        <taxon>Phaeocystidibacter</taxon>
    </lineage>
</organism>
<sequence length="470" mass="51920">MKKLVYTSALSIIVAAGAVAQSNITQYNFDRVGNFMLANPAAYQPYRAVVGVPGISALATTVHNPSFDLNVALGPDLDGQESVDYILDNIQQGDRLLIGQSIDLMYVGFRTGNGFWSLGVQSKTYVNFEYPIDFIELAVYGSASDQVGGTLNMKDNFTEVNSYINYHLGYQHELMDGRLRVGGRFKWLQGVGHASLAKSDLDATLNSDEWTFNTDIEANIGAAIDYQNTGAGLDPMGVLFGDNRGWAFDLGVSYEILPRLEISAAATDIGSITWKSNTTTYRSKGEFTWDGADYNYGSEGGGINGDSLLNDIIEALEFQETTGETFTTSLPSNYTIGVRYDITRKHGFAGTYQMNQWRGRTYQNFGVSYIGNWSKWFSFYASYALIEGDNTNIGVGFSANLGPIQLYIMTDDIYLATGENLNHANFRFGMNIALYRKDLRGYDLEIEEVEVASPPVQENSDNSESQENND</sequence>
<comment type="caution">
    <text evidence="4">The sequence shown here is derived from an EMBL/GenBank/DDBJ whole genome shotgun (WGS) entry which is preliminary data.</text>
</comment>
<gene>
    <name evidence="4" type="ORF">F8C67_01335</name>
</gene>
<protein>
    <recommendedName>
        <fullName evidence="3">DUF5723 domain-containing protein</fullName>
    </recommendedName>
</protein>
<feature type="region of interest" description="Disordered" evidence="1">
    <location>
        <begin position="450"/>
        <end position="470"/>
    </location>
</feature>
<dbReference type="Proteomes" id="UP000468650">
    <property type="component" value="Unassembled WGS sequence"/>
</dbReference>
<feature type="domain" description="DUF5723" evidence="3">
    <location>
        <begin position="40"/>
        <end position="411"/>
    </location>
</feature>
<evidence type="ECO:0000313" key="5">
    <source>
        <dbReference type="Proteomes" id="UP000468650"/>
    </source>
</evidence>
<evidence type="ECO:0000256" key="2">
    <source>
        <dbReference type="SAM" id="SignalP"/>
    </source>
</evidence>
<evidence type="ECO:0000259" key="3">
    <source>
        <dbReference type="Pfam" id="PF18990"/>
    </source>
</evidence>
<name>A0A6N6RLF3_9FLAO</name>
<feature type="compositionally biased region" description="Low complexity" evidence="1">
    <location>
        <begin position="457"/>
        <end position="470"/>
    </location>
</feature>